<dbReference type="RefSeq" id="WP_069727695.1">
    <property type="nucleotide sequence ID" value="NZ_MDCO01000015.1"/>
</dbReference>
<sequence>MKKILFIISILILSIISCNRNNVTNPIESSGGLIYPDGNMEKRTYYAYYRMQENKPYNFYKVAEYDKLIVYVMEGSGYNQESLDYIANVFNNNYAEEVRIYGEHTDVDKNIIKNLGGCFNF</sequence>
<dbReference type="EMBL" id="MDCO01000015">
    <property type="protein sequence ID" value="OEJ13105.1"/>
    <property type="molecule type" value="Genomic_DNA"/>
</dbReference>
<keyword evidence="1" id="KW-0732">Signal</keyword>
<feature type="chain" id="PRO_5009182175" evidence="1">
    <location>
        <begin position="21"/>
        <end position="121"/>
    </location>
</feature>
<dbReference type="AlphaFoldDB" id="A0A1E5NAC6"/>
<accession>A0A1E5NAC6</accession>
<evidence type="ECO:0000313" key="2">
    <source>
        <dbReference type="EMBL" id="OEJ13105.1"/>
    </source>
</evidence>
<gene>
    <name evidence="2" type="ORF">BFL38_00645</name>
</gene>
<reference evidence="2 3" key="1">
    <citation type="submission" date="2016-08" db="EMBL/GenBank/DDBJ databases">
        <title>Characterization and recognition of Brachyspira hampsonii sp. nov., a novel intestinal spirochete that is pathogenic to pigs.</title>
        <authorList>
            <person name="Mirajkar N."/>
            <person name="La T."/>
            <person name="Phillips N."/>
            <person name="Hampson D."/>
            <person name="Gebhart C."/>
        </authorList>
    </citation>
    <scope>NUCLEOTIDE SEQUENCE [LARGE SCALE GENOMIC DNA]</scope>
    <source>
        <strain evidence="2 3">P280/1</strain>
    </source>
</reference>
<evidence type="ECO:0000256" key="1">
    <source>
        <dbReference type="SAM" id="SignalP"/>
    </source>
</evidence>
<feature type="signal peptide" evidence="1">
    <location>
        <begin position="1"/>
        <end position="20"/>
    </location>
</feature>
<dbReference type="Proteomes" id="UP000095247">
    <property type="component" value="Unassembled WGS sequence"/>
</dbReference>
<organism evidence="2 3">
    <name type="scientific">Brachyspira hampsonii</name>
    <dbReference type="NCBI Taxonomy" id="1287055"/>
    <lineage>
        <taxon>Bacteria</taxon>
        <taxon>Pseudomonadati</taxon>
        <taxon>Spirochaetota</taxon>
        <taxon>Spirochaetia</taxon>
        <taxon>Brachyspirales</taxon>
        <taxon>Brachyspiraceae</taxon>
        <taxon>Brachyspira</taxon>
    </lineage>
</organism>
<comment type="caution">
    <text evidence="2">The sequence shown here is derived from an EMBL/GenBank/DDBJ whole genome shotgun (WGS) entry which is preliminary data.</text>
</comment>
<protein>
    <submittedName>
        <fullName evidence="2">Uncharacterized protein</fullName>
    </submittedName>
</protein>
<evidence type="ECO:0000313" key="3">
    <source>
        <dbReference type="Proteomes" id="UP000095247"/>
    </source>
</evidence>
<name>A0A1E5NAC6_9SPIR</name>
<proteinExistence type="predicted"/>
<dbReference type="PROSITE" id="PS51257">
    <property type="entry name" value="PROKAR_LIPOPROTEIN"/>
    <property type="match status" value="1"/>
</dbReference>